<sequence length="223" mass="25037">MDAAMDTASYQIQINDQPVTVIETKQLDPQRSRLLRLKIKSAVDLPETIIVKQKREYEEANEFQCEKEAYERLQELQGVVIPIMLGEGLFCGVPALFLSEVDGKNLHDLARNSDLDIEMGALEAELGLSLDAFSKKGAVYWDQRLDNFMLCQSGKVMVIDLEHVKFPKTLFPWETTINSAGVSSLLSRFKDTREPNRPSTPVAFWNKTKIGESVPSVSFPALG</sequence>
<name>A0A1Q5Q619_TALAT</name>
<accession>A0A1Q5Q619</accession>
<evidence type="ECO:0000313" key="2">
    <source>
        <dbReference type="Proteomes" id="UP000214365"/>
    </source>
</evidence>
<evidence type="ECO:0000313" key="1">
    <source>
        <dbReference type="EMBL" id="OKL55233.1"/>
    </source>
</evidence>
<dbReference type="AlphaFoldDB" id="A0A1Q5Q619"/>
<dbReference type="OrthoDB" id="2942798at2759"/>
<dbReference type="EMBL" id="LFMY01000029">
    <property type="protein sequence ID" value="OKL55233.1"/>
    <property type="molecule type" value="Genomic_DNA"/>
</dbReference>
<dbReference type="Proteomes" id="UP000214365">
    <property type="component" value="Unassembled WGS sequence"/>
</dbReference>
<gene>
    <name evidence="1" type="ORF">UA08_09502</name>
</gene>
<protein>
    <recommendedName>
        <fullName evidence="3">Aminoglycoside phosphotransferase domain-containing protein</fullName>
    </recommendedName>
</protein>
<organism evidence="1 2">
    <name type="scientific">Talaromyces atroroseus</name>
    <dbReference type="NCBI Taxonomy" id="1441469"/>
    <lineage>
        <taxon>Eukaryota</taxon>
        <taxon>Fungi</taxon>
        <taxon>Dikarya</taxon>
        <taxon>Ascomycota</taxon>
        <taxon>Pezizomycotina</taxon>
        <taxon>Eurotiomycetes</taxon>
        <taxon>Eurotiomycetidae</taxon>
        <taxon>Eurotiales</taxon>
        <taxon>Trichocomaceae</taxon>
        <taxon>Talaromyces</taxon>
        <taxon>Talaromyces sect. Trachyspermi</taxon>
    </lineage>
</organism>
<dbReference type="RefSeq" id="XP_020115354.1">
    <property type="nucleotide sequence ID" value="XM_020265444.1"/>
</dbReference>
<dbReference type="InterPro" id="IPR011009">
    <property type="entry name" value="Kinase-like_dom_sf"/>
</dbReference>
<keyword evidence="2" id="KW-1185">Reference proteome</keyword>
<evidence type="ECO:0008006" key="3">
    <source>
        <dbReference type="Google" id="ProtNLM"/>
    </source>
</evidence>
<dbReference type="SUPFAM" id="SSF56112">
    <property type="entry name" value="Protein kinase-like (PK-like)"/>
    <property type="match status" value="1"/>
</dbReference>
<reference evidence="1 2" key="1">
    <citation type="submission" date="2015-06" db="EMBL/GenBank/DDBJ databases">
        <title>Talaromyces atroroseus IBT 11181 draft genome.</title>
        <authorList>
            <person name="Rasmussen K.B."/>
            <person name="Rasmussen S."/>
            <person name="Petersen B."/>
            <person name="Sicheritz-Ponten T."/>
            <person name="Mortensen U.H."/>
            <person name="Thrane U."/>
        </authorList>
    </citation>
    <scope>NUCLEOTIDE SEQUENCE [LARGE SCALE GENOMIC DNA]</scope>
    <source>
        <strain evidence="1 2">IBT 11181</strain>
    </source>
</reference>
<proteinExistence type="predicted"/>
<dbReference type="GeneID" id="31009258"/>
<comment type="caution">
    <text evidence="1">The sequence shown here is derived from an EMBL/GenBank/DDBJ whole genome shotgun (WGS) entry which is preliminary data.</text>
</comment>